<evidence type="ECO:0000313" key="3">
    <source>
        <dbReference type="Proteomes" id="UP000034664"/>
    </source>
</evidence>
<proteinExistence type="predicted"/>
<evidence type="ECO:0000313" key="2">
    <source>
        <dbReference type="EMBL" id="KKR72367.1"/>
    </source>
</evidence>
<comment type="caution">
    <text evidence="2">The sequence shown here is derived from an EMBL/GenBank/DDBJ whole genome shotgun (WGS) entry which is preliminary data.</text>
</comment>
<accession>A0A0G0WAU2</accession>
<dbReference type="Pfam" id="PF08334">
    <property type="entry name" value="T2SSG"/>
    <property type="match status" value="1"/>
</dbReference>
<evidence type="ECO:0000259" key="1">
    <source>
        <dbReference type="Pfam" id="PF08334"/>
    </source>
</evidence>
<dbReference type="InterPro" id="IPR013545">
    <property type="entry name" value="T2SS_protein-GspG_C"/>
</dbReference>
<name>A0A0G0WAU2_9BACT</name>
<dbReference type="EMBL" id="LBZM01000006">
    <property type="protein sequence ID" value="KKR72367.1"/>
    <property type="molecule type" value="Genomic_DNA"/>
</dbReference>
<dbReference type="Gene3D" id="3.30.700.10">
    <property type="entry name" value="Glycoprotein, Type 4 Pilin"/>
    <property type="match status" value="1"/>
</dbReference>
<organism evidence="2 3">
    <name type="scientific">Candidatus Roizmanbacteria bacterium GW2011_GWB1_40_7</name>
    <dbReference type="NCBI Taxonomy" id="1618482"/>
    <lineage>
        <taxon>Bacteria</taxon>
        <taxon>Candidatus Roizmaniibacteriota</taxon>
    </lineage>
</organism>
<dbReference type="InterPro" id="IPR045584">
    <property type="entry name" value="Pilin-like"/>
</dbReference>
<feature type="domain" description="Type II secretion system protein GspG C-terminal" evidence="1">
    <location>
        <begin position="90"/>
        <end position="117"/>
    </location>
</feature>
<dbReference type="SUPFAM" id="SSF54523">
    <property type="entry name" value="Pili subunits"/>
    <property type="match status" value="1"/>
</dbReference>
<reference evidence="2 3" key="1">
    <citation type="journal article" date="2015" name="Nature">
        <title>rRNA introns, odd ribosomes, and small enigmatic genomes across a large radiation of phyla.</title>
        <authorList>
            <person name="Brown C.T."/>
            <person name="Hug L.A."/>
            <person name="Thomas B.C."/>
            <person name="Sharon I."/>
            <person name="Castelle C.J."/>
            <person name="Singh A."/>
            <person name="Wilkins M.J."/>
            <person name="Williams K.H."/>
            <person name="Banfield J.F."/>
        </authorList>
    </citation>
    <scope>NUCLEOTIDE SEQUENCE [LARGE SCALE GENOMIC DNA]</scope>
</reference>
<dbReference type="Proteomes" id="UP000034664">
    <property type="component" value="Unassembled WGS sequence"/>
</dbReference>
<sequence>MVVVSIIAILVAATTIGGLNVLRRAQATRIASDFRQIETAWVTWRADTHHQYPKENEYPPNPPGYCDDEPLMQNTNLFNNHELDDETAPNPRWNGPYLEDIPLDPWRRQYTYDNDEDASGVYIFLTYLPADAGRYNQLIPILDELIDNSDGTGGRFGWYSSAACGGIVYRIIPGPATY</sequence>
<dbReference type="AlphaFoldDB" id="A0A0G0WAU2"/>
<gene>
    <name evidence="2" type="ORF">UU14_C0006G0006</name>
</gene>
<protein>
    <recommendedName>
        <fullName evidence="1">Type II secretion system protein GspG C-terminal domain-containing protein</fullName>
    </recommendedName>
</protein>